<gene>
    <name evidence="3" type="ORF">MtrunA17_Chr5g0425221</name>
</gene>
<evidence type="ECO:0000259" key="2">
    <source>
        <dbReference type="Pfam" id="PF07127"/>
    </source>
</evidence>
<dbReference type="GO" id="GO:0046872">
    <property type="term" value="F:metal ion binding"/>
    <property type="evidence" value="ECO:0007669"/>
    <property type="project" value="InterPro"/>
</dbReference>
<keyword evidence="1" id="KW-0732">Signal</keyword>
<proteinExistence type="predicted"/>
<comment type="caution">
    <text evidence="3">The sequence shown here is derived from an EMBL/GenBank/DDBJ whole genome shotgun (WGS) entry which is preliminary data.</text>
</comment>
<accession>A0A396HRQ4</accession>
<dbReference type="InterPro" id="IPR009810">
    <property type="entry name" value="Nodulin_late_dom"/>
</dbReference>
<sequence length="93" mass="10646">MTTTLKFVYAIILFISLFLHALNAAENIECEVDADCPKSQVNSFVIKCIKNLCLYTKIHILYDTISKSESTLPQKKKSLIVHLHISRKNELLH</sequence>
<dbReference type="Gramene" id="rna31381">
    <property type="protein sequence ID" value="RHN56056.1"/>
    <property type="gene ID" value="gene31381"/>
</dbReference>
<name>A0A396HRQ4_MEDTR</name>
<evidence type="ECO:0000313" key="3">
    <source>
        <dbReference type="EMBL" id="RHN56056.1"/>
    </source>
</evidence>
<feature type="signal peptide" evidence="1">
    <location>
        <begin position="1"/>
        <end position="24"/>
    </location>
</feature>
<protein>
    <submittedName>
        <fullName evidence="3">Putative Late nodulin</fullName>
    </submittedName>
</protein>
<dbReference type="Pfam" id="PF07127">
    <property type="entry name" value="Nodulin_late"/>
    <property type="match status" value="1"/>
</dbReference>
<evidence type="ECO:0000256" key="1">
    <source>
        <dbReference type="SAM" id="SignalP"/>
    </source>
</evidence>
<feature type="domain" description="Late nodulin" evidence="2">
    <location>
        <begin position="1"/>
        <end position="53"/>
    </location>
</feature>
<dbReference type="Proteomes" id="UP000265566">
    <property type="component" value="Chromosome 5"/>
</dbReference>
<organism evidence="3">
    <name type="scientific">Medicago truncatula</name>
    <name type="common">Barrel medic</name>
    <name type="synonym">Medicago tribuloides</name>
    <dbReference type="NCBI Taxonomy" id="3880"/>
    <lineage>
        <taxon>Eukaryota</taxon>
        <taxon>Viridiplantae</taxon>
        <taxon>Streptophyta</taxon>
        <taxon>Embryophyta</taxon>
        <taxon>Tracheophyta</taxon>
        <taxon>Spermatophyta</taxon>
        <taxon>Magnoliopsida</taxon>
        <taxon>eudicotyledons</taxon>
        <taxon>Gunneridae</taxon>
        <taxon>Pentapetalae</taxon>
        <taxon>rosids</taxon>
        <taxon>fabids</taxon>
        <taxon>Fabales</taxon>
        <taxon>Fabaceae</taxon>
        <taxon>Papilionoideae</taxon>
        <taxon>50 kb inversion clade</taxon>
        <taxon>NPAAA clade</taxon>
        <taxon>Hologalegina</taxon>
        <taxon>IRL clade</taxon>
        <taxon>Trifolieae</taxon>
        <taxon>Medicago</taxon>
    </lineage>
</organism>
<feature type="chain" id="PRO_5017353753" evidence="1">
    <location>
        <begin position="25"/>
        <end position="93"/>
    </location>
</feature>
<reference evidence="3" key="1">
    <citation type="journal article" date="2018" name="Nat. Plants">
        <title>Whole-genome landscape of Medicago truncatula symbiotic genes.</title>
        <authorList>
            <person name="Pecrix Y."/>
            <person name="Gamas P."/>
            <person name="Carrere S."/>
        </authorList>
    </citation>
    <scope>NUCLEOTIDE SEQUENCE</scope>
    <source>
        <tissue evidence="3">Leaves</tissue>
    </source>
</reference>
<dbReference type="AlphaFoldDB" id="A0A396HRQ4"/>
<dbReference type="EMBL" id="PSQE01000005">
    <property type="protein sequence ID" value="RHN56056.1"/>
    <property type="molecule type" value="Genomic_DNA"/>
</dbReference>